<sequence length="47" mass="5403">MVGTRDINTRLDIAHDEVLRKFSSINQVISRVLEHMLGQQLSLIQNL</sequence>
<organism evidence="1 2">
    <name type="scientific">Iris pallida</name>
    <name type="common">Sweet iris</name>
    <dbReference type="NCBI Taxonomy" id="29817"/>
    <lineage>
        <taxon>Eukaryota</taxon>
        <taxon>Viridiplantae</taxon>
        <taxon>Streptophyta</taxon>
        <taxon>Embryophyta</taxon>
        <taxon>Tracheophyta</taxon>
        <taxon>Spermatophyta</taxon>
        <taxon>Magnoliopsida</taxon>
        <taxon>Liliopsida</taxon>
        <taxon>Asparagales</taxon>
        <taxon>Iridaceae</taxon>
        <taxon>Iridoideae</taxon>
        <taxon>Irideae</taxon>
        <taxon>Iris</taxon>
    </lineage>
</organism>
<proteinExistence type="predicted"/>
<reference evidence="1" key="2">
    <citation type="submission" date="2023-04" db="EMBL/GenBank/DDBJ databases">
        <authorList>
            <person name="Bruccoleri R.E."/>
            <person name="Oakeley E.J."/>
            <person name="Faust A.-M."/>
            <person name="Dessus-Babus S."/>
            <person name="Altorfer M."/>
            <person name="Burckhardt D."/>
            <person name="Oertli M."/>
            <person name="Naumann U."/>
            <person name="Petersen F."/>
            <person name="Wong J."/>
        </authorList>
    </citation>
    <scope>NUCLEOTIDE SEQUENCE</scope>
    <source>
        <strain evidence="1">GSM-AAB239-AS_SAM_17_03QT</strain>
        <tissue evidence="1">Leaf</tissue>
    </source>
</reference>
<keyword evidence="2" id="KW-1185">Reference proteome</keyword>
<dbReference type="Proteomes" id="UP001140949">
    <property type="component" value="Unassembled WGS sequence"/>
</dbReference>
<dbReference type="AlphaFoldDB" id="A0AAX6IAQ4"/>
<name>A0AAX6IAQ4_IRIPA</name>
<evidence type="ECO:0000313" key="1">
    <source>
        <dbReference type="EMBL" id="KAJ6850138.1"/>
    </source>
</evidence>
<gene>
    <name evidence="1" type="ORF">M6B38_266030</name>
</gene>
<accession>A0AAX6IAQ4</accession>
<reference evidence="1" key="1">
    <citation type="journal article" date="2023" name="GigaByte">
        <title>Genome assembly of the bearded iris, Iris pallida Lam.</title>
        <authorList>
            <person name="Bruccoleri R.E."/>
            <person name="Oakeley E.J."/>
            <person name="Faust A.M.E."/>
            <person name="Altorfer M."/>
            <person name="Dessus-Babus S."/>
            <person name="Burckhardt D."/>
            <person name="Oertli M."/>
            <person name="Naumann U."/>
            <person name="Petersen F."/>
            <person name="Wong J."/>
        </authorList>
    </citation>
    <scope>NUCLEOTIDE SEQUENCE</scope>
    <source>
        <strain evidence="1">GSM-AAB239-AS_SAM_17_03QT</strain>
    </source>
</reference>
<dbReference type="EMBL" id="JANAVB010003200">
    <property type="protein sequence ID" value="KAJ6850138.1"/>
    <property type="molecule type" value="Genomic_DNA"/>
</dbReference>
<comment type="caution">
    <text evidence="1">The sequence shown here is derived from an EMBL/GenBank/DDBJ whole genome shotgun (WGS) entry which is preliminary data.</text>
</comment>
<evidence type="ECO:0000313" key="2">
    <source>
        <dbReference type="Proteomes" id="UP001140949"/>
    </source>
</evidence>
<protein>
    <submittedName>
        <fullName evidence="1">Non-functional NADPH-dependent codeinone reductase 2-like</fullName>
    </submittedName>
</protein>